<keyword evidence="3" id="KW-1185">Reference proteome</keyword>
<evidence type="ECO:0008006" key="4">
    <source>
        <dbReference type="Google" id="ProtNLM"/>
    </source>
</evidence>
<dbReference type="AlphaFoldDB" id="A0A411EAE3"/>
<protein>
    <recommendedName>
        <fullName evidence="4">DUF2846 domain-containing protein</fullName>
    </recommendedName>
</protein>
<reference evidence="2 3" key="1">
    <citation type="submission" date="2019-01" db="EMBL/GenBank/DDBJ databases">
        <title>Muriicola soli sp. nov., isolated from soil.</title>
        <authorList>
            <person name="Kang H.J."/>
            <person name="Kim S.B."/>
        </authorList>
    </citation>
    <scope>NUCLEOTIDE SEQUENCE [LARGE SCALE GENOMIC DNA]</scope>
    <source>
        <strain evidence="2 3">MMS17-SY002</strain>
    </source>
</reference>
<name>A0A411EAE3_9FLAO</name>
<evidence type="ECO:0000256" key="1">
    <source>
        <dbReference type="SAM" id="SignalP"/>
    </source>
</evidence>
<organism evidence="2 3">
    <name type="scientific">Muriicola soli</name>
    <dbReference type="NCBI Taxonomy" id="2507538"/>
    <lineage>
        <taxon>Bacteria</taxon>
        <taxon>Pseudomonadati</taxon>
        <taxon>Bacteroidota</taxon>
        <taxon>Flavobacteriia</taxon>
        <taxon>Flavobacteriales</taxon>
        <taxon>Flavobacteriaceae</taxon>
        <taxon>Muriicola</taxon>
    </lineage>
</organism>
<feature type="chain" id="PRO_5019102293" description="DUF2846 domain-containing protein" evidence="1">
    <location>
        <begin position="20"/>
        <end position="188"/>
    </location>
</feature>
<dbReference type="OrthoDB" id="5951953at2"/>
<keyword evidence="1" id="KW-0732">Signal</keyword>
<dbReference type="KEGG" id="mur:EQY75_08810"/>
<evidence type="ECO:0000313" key="3">
    <source>
        <dbReference type="Proteomes" id="UP000290889"/>
    </source>
</evidence>
<accession>A0A411EAE3</accession>
<feature type="signal peptide" evidence="1">
    <location>
        <begin position="1"/>
        <end position="19"/>
    </location>
</feature>
<sequence length="188" mass="21331">MKKSLLLLIVLIQSTLAFAQPPAETSTVYFTRANALGALINFTYFDGEEAIGKFNGLGYFVYECEPGKHLFWARSENKSFVEADLKAGGTYLIDVVPKMGGLKASVRLIPVNVSDYKMKRIQKLVTRQEAKTFTEEELEEIQTDMAEVIARGMENYEKMQEKGKDVKQLHAEMTITEEDLLFEKKSKK</sequence>
<proteinExistence type="predicted"/>
<dbReference type="EMBL" id="CP035544">
    <property type="protein sequence ID" value="QBA64618.1"/>
    <property type="molecule type" value="Genomic_DNA"/>
</dbReference>
<evidence type="ECO:0000313" key="2">
    <source>
        <dbReference type="EMBL" id="QBA64618.1"/>
    </source>
</evidence>
<gene>
    <name evidence="2" type="ORF">EQY75_08810</name>
</gene>
<dbReference type="Proteomes" id="UP000290889">
    <property type="component" value="Chromosome"/>
</dbReference>
<dbReference type="RefSeq" id="WP_129605064.1">
    <property type="nucleotide sequence ID" value="NZ_CP035544.1"/>
</dbReference>